<keyword evidence="1" id="KW-0031">Aminopeptidase</keyword>
<keyword evidence="2" id="KW-1185">Reference proteome</keyword>
<dbReference type="InterPro" id="IPR014553">
    <property type="entry name" value="Aminopept"/>
</dbReference>
<keyword evidence="1" id="KW-0378">Hydrolase</keyword>
<sequence length="343" mass="40279">MKYKILFFLLALIAVFLYSQRKLVIYGLQQASGQAKILIEAKPIETYLTDPDYPDSLKTKLEQIQRIKKYAEDSLGIKKSKNYTKMFDQHGDPIMFVLTACEPFELKAKEWSFPFIGKFSYKGFFNLNEAKKERKQLQQQGLDTNIRTAGAWSTLGWFNDPILSNMLDYKTGRLAELIIHELTHGTIFVKDSVQFNENLATFIGHKGAVKYLKTYYGDTSRAYINYINGWHDSHKFDAYVLHGAKKMDSLYQSMQQQSLSIEQKEQLKTQAIEQIIHNLDTVSFHENSRYPHYFDKYTPNNTFFMAYLRYNANYSLLEKDFKEKYNQNIKEYINDLKKKYPSL</sequence>
<name>A0AAE3XQI8_9BACT</name>
<evidence type="ECO:0000313" key="2">
    <source>
        <dbReference type="Proteomes" id="UP001185092"/>
    </source>
</evidence>
<reference evidence="1" key="1">
    <citation type="submission" date="2023-07" db="EMBL/GenBank/DDBJ databases">
        <title>Genomic Encyclopedia of Type Strains, Phase IV (KMG-IV): sequencing the most valuable type-strain genomes for metagenomic binning, comparative biology and taxonomic classification.</title>
        <authorList>
            <person name="Goeker M."/>
        </authorList>
    </citation>
    <scope>NUCLEOTIDE SEQUENCE</scope>
    <source>
        <strain evidence="1">DSM 26174</strain>
    </source>
</reference>
<gene>
    <name evidence="1" type="ORF">HNQ88_003260</name>
</gene>
<proteinExistence type="predicted"/>
<evidence type="ECO:0000313" key="1">
    <source>
        <dbReference type="EMBL" id="MDR6240194.1"/>
    </source>
</evidence>
<accession>A0AAE3XQI8</accession>
<dbReference type="GO" id="GO:0004177">
    <property type="term" value="F:aminopeptidase activity"/>
    <property type="evidence" value="ECO:0007669"/>
    <property type="project" value="UniProtKB-KW"/>
</dbReference>
<organism evidence="1 2">
    <name type="scientific">Aureibacter tunicatorum</name>
    <dbReference type="NCBI Taxonomy" id="866807"/>
    <lineage>
        <taxon>Bacteria</taxon>
        <taxon>Pseudomonadati</taxon>
        <taxon>Bacteroidota</taxon>
        <taxon>Cytophagia</taxon>
        <taxon>Cytophagales</taxon>
        <taxon>Persicobacteraceae</taxon>
        <taxon>Aureibacter</taxon>
    </lineage>
</organism>
<comment type="caution">
    <text evidence="1">The sequence shown here is derived from an EMBL/GenBank/DDBJ whole genome shotgun (WGS) entry which is preliminary data.</text>
</comment>
<protein>
    <submittedName>
        <fullName evidence="1">Aminopeptidase</fullName>
    </submittedName>
</protein>
<dbReference type="AlphaFoldDB" id="A0AAE3XQI8"/>
<keyword evidence="1" id="KW-0645">Protease</keyword>
<dbReference type="RefSeq" id="WP_309940072.1">
    <property type="nucleotide sequence ID" value="NZ_AP025305.1"/>
</dbReference>
<dbReference type="EMBL" id="JAVDQD010000004">
    <property type="protein sequence ID" value="MDR6240194.1"/>
    <property type="molecule type" value="Genomic_DNA"/>
</dbReference>
<dbReference type="Proteomes" id="UP001185092">
    <property type="component" value="Unassembled WGS sequence"/>
</dbReference>
<dbReference type="Pfam" id="PF10023">
    <property type="entry name" value="Aminopep"/>
    <property type="match status" value="1"/>
</dbReference>